<evidence type="ECO:0000313" key="2">
    <source>
        <dbReference type="Proteomes" id="UP000690515"/>
    </source>
</evidence>
<protein>
    <submittedName>
        <fullName evidence="1">DUF3135 domain-containing protein</fullName>
    </submittedName>
</protein>
<dbReference type="Proteomes" id="UP000690515">
    <property type="component" value="Unassembled WGS sequence"/>
</dbReference>
<dbReference type="Pfam" id="PF11333">
    <property type="entry name" value="DUF3135"/>
    <property type="match status" value="1"/>
</dbReference>
<organism evidence="1 2">
    <name type="scientific">Zooshikella harenae</name>
    <dbReference type="NCBI Taxonomy" id="2827238"/>
    <lineage>
        <taxon>Bacteria</taxon>
        <taxon>Pseudomonadati</taxon>
        <taxon>Pseudomonadota</taxon>
        <taxon>Gammaproteobacteria</taxon>
        <taxon>Oceanospirillales</taxon>
        <taxon>Zooshikellaceae</taxon>
        <taxon>Zooshikella</taxon>
    </lineage>
</organism>
<evidence type="ECO:0000313" key="1">
    <source>
        <dbReference type="EMBL" id="MBU2709663.1"/>
    </source>
</evidence>
<name>A0ABS5Z6V2_9GAMM</name>
<dbReference type="InterPro" id="IPR021482">
    <property type="entry name" value="DUF3135"/>
</dbReference>
<proteinExistence type="predicted"/>
<dbReference type="EMBL" id="JAGSOY010000002">
    <property type="protein sequence ID" value="MBU2709663.1"/>
    <property type="molecule type" value="Genomic_DNA"/>
</dbReference>
<accession>A0ABS5Z6V2</accession>
<gene>
    <name evidence="1" type="ORF">KCG35_01175</name>
</gene>
<keyword evidence="2" id="KW-1185">Reference proteome</keyword>
<reference evidence="1 2" key="1">
    <citation type="submission" date="2021-04" db="EMBL/GenBank/DDBJ databases">
        <authorList>
            <person name="Pira H."/>
            <person name="Risdian C."/>
            <person name="Wink J."/>
        </authorList>
    </citation>
    <scope>NUCLEOTIDE SEQUENCE [LARGE SCALE GENOMIC DNA]</scope>
    <source>
        <strain evidence="1 2">WH53</strain>
    </source>
</reference>
<dbReference type="RefSeq" id="WP_215817833.1">
    <property type="nucleotide sequence ID" value="NZ_JAGSOY010000002.1"/>
</dbReference>
<comment type="caution">
    <text evidence="1">The sequence shown here is derived from an EMBL/GenBank/DDBJ whole genome shotgun (WGS) entry which is preliminary data.</text>
</comment>
<sequence>MKLTLPDFDHLMNLARNKPEDLEKLRNQLIENTIQSAPKSSQRRLRGIQFQVDMQIRKSNNPMAACVAVSELMYKSLQELQLSLNDPETINERLKTAKPTCAPADVICMSEKRNLKQIKL</sequence>